<evidence type="ECO:0000256" key="3">
    <source>
        <dbReference type="ARBA" id="ARBA00022448"/>
    </source>
</evidence>
<dbReference type="InterPro" id="IPR036259">
    <property type="entry name" value="MFS_trans_sf"/>
</dbReference>
<protein>
    <submittedName>
        <fullName evidence="9">Fucose permease</fullName>
    </submittedName>
</protein>
<keyword evidence="5 7" id="KW-1133">Transmembrane helix</keyword>
<feature type="transmembrane region" description="Helical" evidence="7">
    <location>
        <begin position="132"/>
        <end position="154"/>
    </location>
</feature>
<organism evidence="9 10">
    <name type="scientific">Lachnospira pectinoschiza</name>
    <dbReference type="NCBI Taxonomy" id="28052"/>
    <lineage>
        <taxon>Bacteria</taxon>
        <taxon>Bacillati</taxon>
        <taxon>Bacillota</taxon>
        <taxon>Clostridia</taxon>
        <taxon>Lachnospirales</taxon>
        <taxon>Lachnospiraceae</taxon>
        <taxon>Lachnospira</taxon>
    </lineage>
</organism>
<proteinExistence type="inferred from homology"/>
<evidence type="ECO:0000259" key="8">
    <source>
        <dbReference type="PROSITE" id="PS50850"/>
    </source>
</evidence>
<evidence type="ECO:0000256" key="4">
    <source>
        <dbReference type="ARBA" id="ARBA00022692"/>
    </source>
</evidence>
<keyword evidence="10" id="KW-1185">Reference proteome</keyword>
<feature type="transmembrane region" description="Helical" evidence="7">
    <location>
        <begin position="240"/>
        <end position="261"/>
    </location>
</feature>
<dbReference type="PANTHER" id="PTHR23514:SF3">
    <property type="entry name" value="BYPASS OF STOP CODON PROTEIN 6"/>
    <property type="match status" value="1"/>
</dbReference>
<feature type="transmembrane region" description="Helical" evidence="7">
    <location>
        <begin position="268"/>
        <end position="285"/>
    </location>
</feature>
<dbReference type="Pfam" id="PF07690">
    <property type="entry name" value="MFS_1"/>
    <property type="match status" value="1"/>
</dbReference>
<dbReference type="InterPro" id="IPR051788">
    <property type="entry name" value="MFS_Transporter"/>
</dbReference>
<feature type="transmembrane region" description="Helical" evidence="7">
    <location>
        <begin position="200"/>
        <end position="220"/>
    </location>
</feature>
<dbReference type="PANTHER" id="PTHR23514">
    <property type="entry name" value="BYPASS OF STOP CODON PROTEIN 6"/>
    <property type="match status" value="1"/>
</dbReference>
<comment type="similarity">
    <text evidence="2">Belongs to the major facilitator superfamily.</text>
</comment>
<feature type="transmembrane region" description="Helical" evidence="7">
    <location>
        <begin position="160"/>
        <end position="179"/>
    </location>
</feature>
<dbReference type="RefSeq" id="WP_074522120.1">
    <property type="nucleotide sequence ID" value="NZ_FNHZ01000008.1"/>
</dbReference>
<feature type="transmembrane region" description="Helical" evidence="7">
    <location>
        <begin position="98"/>
        <end position="120"/>
    </location>
</feature>
<dbReference type="InterPro" id="IPR020846">
    <property type="entry name" value="MFS_dom"/>
</dbReference>
<feature type="domain" description="Major facilitator superfamily (MFS) profile" evidence="8">
    <location>
        <begin position="8"/>
        <end position="380"/>
    </location>
</feature>
<feature type="transmembrane region" description="Helical" evidence="7">
    <location>
        <begin position="73"/>
        <end position="92"/>
    </location>
</feature>
<dbReference type="Proteomes" id="UP000187651">
    <property type="component" value="Unassembled WGS sequence"/>
</dbReference>
<reference evidence="10" key="1">
    <citation type="submission" date="2016-10" db="EMBL/GenBank/DDBJ databases">
        <authorList>
            <person name="Varghese N."/>
            <person name="Submissions S."/>
        </authorList>
    </citation>
    <scope>NUCLEOTIDE SEQUENCE [LARGE SCALE GENOMIC DNA]</scope>
    <source>
        <strain evidence="10">M83</strain>
    </source>
</reference>
<feature type="transmembrane region" description="Helical" evidence="7">
    <location>
        <begin position="354"/>
        <end position="376"/>
    </location>
</feature>
<evidence type="ECO:0000256" key="6">
    <source>
        <dbReference type="ARBA" id="ARBA00023136"/>
    </source>
</evidence>
<feature type="transmembrane region" description="Helical" evidence="7">
    <location>
        <begin position="47"/>
        <end position="66"/>
    </location>
</feature>
<evidence type="ECO:0000256" key="1">
    <source>
        <dbReference type="ARBA" id="ARBA00004651"/>
    </source>
</evidence>
<feature type="transmembrane region" description="Helical" evidence="7">
    <location>
        <begin position="324"/>
        <end position="348"/>
    </location>
</feature>
<evidence type="ECO:0000256" key="2">
    <source>
        <dbReference type="ARBA" id="ARBA00008335"/>
    </source>
</evidence>
<evidence type="ECO:0000256" key="7">
    <source>
        <dbReference type="SAM" id="Phobius"/>
    </source>
</evidence>
<evidence type="ECO:0000256" key="5">
    <source>
        <dbReference type="ARBA" id="ARBA00022989"/>
    </source>
</evidence>
<dbReference type="GO" id="GO:0022857">
    <property type="term" value="F:transmembrane transporter activity"/>
    <property type="evidence" value="ECO:0007669"/>
    <property type="project" value="InterPro"/>
</dbReference>
<feature type="transmembrane region" description="Helical" evidence="7">
    <location>
        <begin position="291"/>
        <end position="312"/>
    </location>
</feature>
<evidence type="ECO:0000313" key="10">
    <source>
        <dbReference type="Proteomes" id="UP000187651"/>
    </source>
</evidence>
<sequence length="383" mass="41489">MIKKRDFLWLAFFLIILINGFEAGGYQASLLNIGKDYDLSNTSKGLFASVELFATMLAPIFLGAWADRNNKINCLKIILFIQILAASLITLINLKVVFIAGVFFLGLSTSALQFITIAALADSYPLSYNQKIGFLTSMYALGAFIAPLIVSAYLKIGLSWKTLFLLIALASVFAFLGLTKSNNYQKETVVNPDLEGETSGNFIILAIICLCIIMCIYVGFENGFAFFIDSLFAQELNSNLGKYALSLFWIIMIPARVLVGYLGKYSKIILLICIISIPSIILLITNLINPIGILLLCIPLGFASGAIYPSVLNIAMPLAGSKKATATGMITTATGIGGVCFTALTGFVGGQYNLRVAILVLAAFFLISLIALLILIRITKKLT</sequence>
<keyword evidence="3" id="KW-0813">Transport</keyword>
<dbReference type="InterPro" id="IPR011701">
    <property type="entry name" value="MFS"/>
</dbReference>
<keyword evidence="6 7" id="KW-0472">Membrane</keyword>
<keyword evidence="4 7" id="KW-0812">Transmembrane</keyword>
<dbReference type="Gene3D" id="1.20.1250.20">
    <property type="entry name" value="MFS general substrate transporter like domains"/>
    <property type="match status" value="2"/>
</dbReference>
<dbReference type="AlphaFoldDB" id="A0A1G9ZH14"/>
<comment type="subcellular location">
    <subcellularLocation>
        <location evidence="1">Cell membrane</location>
        <topology evidence="1">Multi-pass membrane protein</topology>
    </subcellularLocation>
</comment>
<accession>A0A1G9ZH14</accession>
<gene>
    <name evidence="9" type="ORF">SAMN05216544_2138</name>
</gene>
<evidence type="ECO:0000313" key="9">
    <source>
        <dbReference type="EMBL" id="SDN20455.1"/>
    </source>
</evidence>
<name>A0A1G9ZH14_9FIRM</name>
<dbReference type="PROSITE" id="PS50850">
    <property type="entry name" value="MFS"/>
    <property type="match status" value="1"/>
</dbReference>
<dbReference type="GO" id="GO:0005886">
    <property type="term" value="C:plasma membrane"/>
    <property type="evidence" value="ECO:0007669"/>
    <property type="project" value="UniProtKB-SubCell"/>
</dbReference>
<dbReference type="EMBL" id="FNHZ01000008">
    <property type="protein sequence ID" value="SDN20455.1"/>
    <property type="molecule type" value="Genomic_DNA"/>
</dbReference>
<dbReference type="SUPFAM" id="SSF103473">
    <property type="entry name" value="MFS general substrate transporter"/>
    <property type="match status" value="1"/>
</dbReference>